<dbReference type="PROSITE" id="PS50181">
    <property type="entry name" value="FBOX"/>
    <property type="match status" value="1"/>
</dbReference>
<dbReference type="eggNOG" id="ENOG502RYTW">
    <property type="taxonomic scope" value="Eukaryota"/>
</dbReference>
<accession>R0GD31</accession>
<evidence type="ECO:0000313" key="3">
    <source>
        <dbReference type="Proteomes" id="UP000029121"/>
    </source>
</evidence>
<dbReference type="AlphaFoldDB" id="R0GD31"/>
<dbReference type="Pfam" id="PF08387">
    <property type="entry name" value="FBD"/>
    <property type="match status" value="1"/>
</dbReference>
<dbReference type="InterPro" id="IPR055411">
    <property type="entry name" value="LRR_FXL15/At3g58940/PEG3-like"/>
</dbReference>
<proteinExistence type="predicted"/>
<dbReference type="Gene3D" id="3.80.10.10">
    <property type="entry name" value="Ribonuclease Inhibitor"/>
    <property type="match status" value="1"/>
</dbReference>
<dbReference type="InterPro" id="IPR053781">
    <property type="entry name" value="F-box_AtFBL13-like"/>
</dbReference>
<dbReference type="PANTHER" id="PTHR31900:SF25">
    <property type="entry name" value="FBD DOMAIN-CONTAINING PROTEIN"/>
    <property type="match status" value="1"/>
</dbReference>
<dbReference type="Pfam" id="PF00646">
    <property type="entry name" value="F-box"/>
    <property type="match status" value="1"/>
</dbReference>
<dbReference type="SUPFAM" id="SSF52047">
    <property type="entry name" value="RNI-like"/>
    <property type="match status" value="1"/>
</dbReference>
<dbReference type="InterPro" id="IPR001810">
    <property type="entry name" value="F-box_dom"/>
</dbReference>
<dbReference type="SMART" id="SM00256">
    <property type="entry name" value="FBOX"/>
    <property type="match status" value="1"/>
</dbReference>
<dbReference type="Proteomes" id="UP000029121">
    <property type="component" value="Unassembled WGS sequence"/>
</dbReference>
<gene>
    <name evidence="2" type="ORF">CARUB_v10027844mg</name>
</gene>
<dbReference type="InterPro" id="IPR006566">
    <property type="entry name" value="FBD"/>
</dbReference>
<protein>
    <recommendedName>
        <fullName evidence="1">F-box domain-containing protein</fullName>
    </recommendedName>
</protein>
<reference evidence="3" key="1">
    <citation type="journal article" date="2013" name="Nat. Genet.">
        <title>The Capsella rubella genome and the genomic consequences of rapid mating system evolution.</title>
        <authorList>
            <person name="Slotte T."/>
            <person name="Hazzouri K.M."/>
            <person name="Agren J.A."/>
            <person name="Koenig D."/>
            <person name="Maumus F."/>
            <person name="Guo Y.L."/>
            <person name="Steige K."/>
            <person name="Platts A.E."/>
            <person name="Escobar J.S."/>
            <person name="Newman L.K."/>
            <person name="Wang W."/>
            <person name="Mandakova T."/>
            <person name="Vello E."/>
            <person name="Smith L.M."/>
            <person name="Henz S.R."/>
            <person name="Steffen J."/>
            <person name="Takuno S."/>
            <person name="Brandvain Y."/>
            <person name="Coop G."/>
            <person name="Andolfatto P."/>
            <person name="Hu T.T."/>
            <person name="Blanchette M."/>
            <person name="Clark R.M."/>
            <person name="Quesneville H."/>
            <person name="Nordborg M."/>
            <person name="Gaut B.S."/>
            <person name="Lysak M.A."/>
            <person name="Jenkins J."/>
            <person name="Grimwood J."/>
            <person name="Chapman J."/>
            <person name="Prochnik S."/>
            <person name="Shu S."/>
            <person name="Rokhsar D."/>
            <person name="Schmutz J."/>
            <person name="Weigel D."/>
            <person name="Wright S.I."/>
        </authorList>
    </citation>
    <scope>NUCLEOTIDE SEQUENCE [LARGE SCALE GENOMIC DNA]</scope>
    <source>
        <strain evidence="3">cv. Monte Gargano</strain>
    </source>
</reference>
<dbReference type="Pfam" id="PF24758">
    <property type="entry name" value="LRR_At5g56370"/>
    <property type="match status" value="1"/>
</dbReference>
<sequence length="445" mass="51109">MKRARSKGLSNRLKKDRISQLPDPLICHILSHLPTKEAVSTSVLSTRWRSLWLWLPSLELDSREKLQFQDLSALMSFGDRFFDSTRVSYIHKLDLTIDGDASYLTSWINAAVKRRIQHLSVRNYKGSTDLYEIPISLYSCDTLVSLTLSHVALVSAEFVSLPCLKTMCLKCNVFSNEATFETLVSRCPVLENLVINVTGNETKVYRVHSPSLKMLTFARASKCFQVDYDREVIIDAPLLCSLNIIDFVSKVIIVNNMESLAEFDVYLVSSRNRIRSLLYKISRVRDMTITNDIFEGIHHYSQLERYPQFCYLSRLSVLLFARKLNLLAAFLESCPNLKSLVLFDQSGWNKELSAEEMNQISSLFVPKCLKSSLEYVDFKTLIRGHATETKLVRYFLENSAILKNVRLCVGYHPNIEKMLSIREELLKIPRASTKCELDFHFLLLG</sequence>
<feature type="domain" description="F-box" evidence="1">
    <location>
        <begin position="15"/>
        <end position="51"/>
    </location>
</feature>
<dbReference type="STRING" id="81985.R0GD31"/>
<dbReference type="SMART" id="SM00579">
    <property type="entry name" value="FBD"/>
    <property type="match status" value="1"/>
</dbReference>
<dbReference type="InterPro" id="IPR050232">
    <property type="entry name" value="FBL13/AtMIF1-like"/>
</dbReference>
<dbReference type="CDD" id="cd22160">
    <property type="entry name" value="F-box_AtFBL13-like"/>
    <property type="match status" value="1"/>
</dbReference>
<evidence type="ECO:0000259" key="1">
    <source>
        <dbReference type="PROSITE" id="PS50181"/>
    </source>
</evidence>
<dbReference type="InterPro" id="IPR036047">
    <property type="entry name" value="F-box-like_dom_sf"/>
</dbReference>
<dbReference type="SUPFAM" id="SSF81383">
    <property type="entry name" value="F-box domain"/>
    <property type="match status" value="1"/>
</dbReference>
<dbReference type="EMBL" id="KB870812">
    <property type="protein sequence ID" value="EOA14594.1"/>
    <property type="molecule type" value="Genomic_DNA"/>
</dbReference>
<evidence type="ECO:0000313" key="2">
    <source>
        <dbReference type="EMBL" id="EOA14594.1"/>
    </source>
</evidence>
<name>R0GD31_9BRAS</name>
<dbReference type="PANTHER" id="PTHR31900">
    <property type="entry name" value="F-BOX/RNI SUPERFAMILY PROTEIN-RELATED"/>
    <property type="match status" value="1"/>
</dbReference>
<dbReference type="InterPro" id="IPR032675">
    <property type="entry name" value="LRR_dom_sf"/>
</dbReference>
<keyword evidence="3" id="KW-1185">Reference proteome</keyword>
<dbReference type="Gene3D" id="1.20.1280.50">
    <property type="match status" value="1"/>
</dbReference>
<dbReference type="KEGG" id="crb:17877083"/>
<organism evidence="2 3">
    <name type="scientific">Capsella rubella</name>
    <dbReference type="NCBI Taxonomy" id="81985"/>
    <lineage>
        <taxon>Eukaryota</taxon>
        <taxon>Viridiplantae</taxon>
        <taxon>Streptophyta</taxon>
        <taxon>Embryophyta</taxon>
        <taxon>Tracheophyta</taxon>
        <taxon>Spermatophyta</taxon>
        <taxon>Magnoliopsida</taxon>
        <taxon>eudicotyledons</taxon>
        <taxon>Gunneridae</taxon>
        <taxon>Pentapetalae</taxon>
        <taxon>rosids</taxon>
        <taxon>malvids</taxon>
        <taxon>Brassicales</taxon>
        <taxon>Brassicaceae</taxon>
        <taxon>Camelineae</taxon>
        <taxon>Capsella</taxon>
    </lineage>
</organism>
<dbReference type="OrthoDB" id="594804at2759"/>